<gene>
    <name evidence="7" type="ORF">BYL167_LOCUS39270</name>
</gene>
<keyword evidence="3 5" id="KW-1133">Transmembrane helix</keyword>
<sequence length="234" mass="27799">LILLTLLLLCSDRRLVIFYSYTISLLVIYFDYQMSYKTDIQSSSSIDTYILQFLLSSIYIQMLNIRPRVRAYKVQTRLCHLAPIVLIVTRYLISTNYNIPVLKFYYLIWTFVHLSELFLCRQQTILNLMRNRFINDLYHLYENFGLQTLINYLSTRIDVATLLKIFWLTKIIVLPLGIRTIYTHPYISNVTLNMNMANLNDNMTLDDKQTNYNETLVNTIYFTSLFYGTETIFT</sequence>
<dbReference type="AlphaFoldDB" id="A0A8S2YUP5"/>
<keyword evidence="4 5" id="KW-0472">Membrane</keyword>
<keyword evidence="2 5" id="KW-0812">Transmembrane</keyword>
<dbReference type="InterPro" id="IPR025754">
    <property type="entry name" value="TRC8_N_dom"/>
</dbReference>
<evidence type="ECO:0000313" key="7">
    <source>
        <dbReference type="EMBL" id="CAF4580181.1"/>
    </source>
</evidence>
<evidence type="ECO:0000256" key="4">
    <source>
        <dbReference type="ARBA" id="ARBA00023136"/>
    </source>
</evidence>
<accession>A0A8S2YUP5</accession>
<protein>
    <recommendedName>
        <fullName evidence="6">TRC8-like N-terminal domain-containing protein</fullName>
    </recommendedName>
</protein>
<evidence type="ECO:0000256" key="3">
    <source>
        <dbReference type="ARBA" id="ARBA00022989"/>
    </source>
</evidence>
<evidence type="ECO:0000256" key="1">
    <source>
        <dbReference type="ARBA" id="ARBA00004141"/>
    </source>
</evidence>
<feature type="non-terminal residue" evidence="7">
    <location>
        <position position="1"/>
    </location>
</feature>
<feature type="domain" description="TRC8-like N-terminal" evidence="6">
    <location>
        <begin position="3"/>
        <end position="173"/>
    </location>
</feature>
<reference evidence="7" key="1">
    <citation type="submission" date="2021-02" db="EMBL/GenBank/DDBJ databases">
        <authorList>
            <person name="Nowell W R."/>
        </authorList>
    </citation>
    <scope>NUCLEOTIDE SEQUENCE</scope>
</reference>
<dbReference type="Proteomes" id="UP000681967">
    <property type="component" value="Unassembled WGS sequence"/>
</dbReference>
<evidence type="ECO:0000256" key="5">
    <source>
        <dbReference type="SAM" id="Phobius"/>
    </source>
</evidence>
<organism evidence="7 8">
    <name type="scientific">Rotaria magnacalcarata</name>
    <dbReference type="NCBI Taxonomy" id="392030"/>
    <lineage>
        <taxon>Eukaryota</taxon>
        <taxon>Metazoa</taxon>
        <taxon>Spiralia</taxon>
        <taxon>Gnathifera</taxon>
        <taxon>Rotifera</taxon>
        <taxon>Eurotatoria</taxon>
        <taxon>Bdelloidea</taxon>
        <taxon>Philodinida</taxon>
        <taxon>Philodinidae</taxon>
        <taxon>Rotaria</taxon>
    </lineage>
</organism>
<feature type="transmembrane region" description="Helical" evidence="5">
    <location>
        <begin position="16"/>
        <end position="34"/>
    </location>
</feature>
<name>A0A8S2YUP5_9BILA</name>
<dbReference type="EMBL" id="CAJOBH010094062">
    <property type="protein sequence ID" value="CAF4580181.1"/>
    <property type="molecule type" value="Genomic_DNA"/>
</dbReference>
<evidence type="ECO:0000313" key="8">
    <source>
        <dbReference type="Proteomes" id="UP000681967"/>
    </source>
</evidence>
<comment type="caution">
    <text evidence="7">The sequence shown here is derived from an EMBL/GenBank/DDBJ whole genome shotgun (WGS) entry which is preliminary data.</text>
</comment>
<evidence type="ECO:0000256" key="2">
    <source>
        <dbReference type="ARBA" id="ARBA00022692"/>
    </source>
</evidence>
<evidence type="ECO:0000259" key="6">
    <source>
        <dbReference type="Pfam" id="PF13705"/>
    </source>
</evidence>
<comment type="subcellular location">
    <subcellularLocation>
        <location evidence="1">Membrane</location>
        <topology evidence="1">Multi-pass membrane protein</topology>
    </subcellularLocation>
</comment>
<feature type="transmembrane region" description="Helical" evidence="5">
    <location>
        <begin position="99"/>
        <end position="120"/>
    </location>
</feature>
<dbReference type="GO" id="GO:0016020">
    <property type="term" value="C:membrane"/>
    <property type="evidence" value="ECO:0007669"/>
    <property type="project" value="UniProtKB-SubCell"/>
</dbReference>
<dbReference type="Pfam" id="PF13705">
    <property type="entry name" value="TRC8_N"/>
    <property type="match status" value="1"/>
</dbReference>
<proteinExistence type="predicted"/>
<feature type="transmembrane region" description="Helical" evidence="5">
    <location>
        <begin position="77"/>
        <end position="93"/>
    </location>
</feature>